<proteinExistence type="predicted"/>
<feature type="non-terminal residue" evidence="2">
    <location>
        <position position="216"/>
    </location>
</feature>
<accession>A0AAV7IA48</accession>
<evidence type="ECO:0000256" key="1">
    <source>
        <dbReference type="SAM" id="SignalP"/>
    </source>
</evidence>
<feature type="chain" id="PRO_5043675550" evidence="1">
    <location>
        <begin position="23"/>
        <end position="216"/>
    </location>
</feature>
<sequence length="216" mass="23021">MKGFIAIFVVILASAYLQVSAGQEMCPPENCLKAEACEEPVRSTSIFCTNGLTCCSIVKTRFQNLCHHSGGECMSSCNPRISIHPEKAKRLPGGNNAALGRDALEKEEGHTEGDPTWCQQKGAASGEGRGCWLLVAAPGTETAGDSAVFILIGGFCSQRSPGRAGHSVQNHPDVDADAESCIRSLRKRKEEKKLEREKRVNFGGAAAGVQASRQCA</sequence>
<gene>
    <name evidence="2" type="ORF">KQX54_000195</name>
</gene>
<feature type="signal peptide" evidence="1">
    <location>
        <begin position="1"/>
        <end position="22"/>
    </location>
</feature>
<evidence type="ECO:0000313" key="3">
    <source>
        <dbReference type="Proteomes" id="UP000826195"/>
    </source>
</evidence>
<evidence type="ECO:0000313" key="2">
    <source>
        <dbReference type="EMBL" id="KAH0548332.1"/>
    </source>
</evidence>
<dbReference type="Proteomes" id="UP000826195">
    <property type="component" value="Unassembled WGS sequence"/>
</dbReference>
<comment type="caution">
    <text evidence="2">The sequence shown here is derived from an EMBL/GenBank/DDBJ whole genome shotgun (WGS) entry which is preliminary data.</text>
</comment>
<protein>
    <submittedName>
        <fullName evidence="2">Uncharacterized protein</fullName>
    </submittedName>
</protein>
<dbReference type="EMBL" id="JAHXZJ010001894">
    <property type="protein sequence ID" value="KAH0548332.1"/>
    <property type="molecule type" value="Genomic_DNA"/>
</dbReference>
<name>A0AAV7IA48_COTGL</name>
<reference evidence="2 3" key="1">
    <citation type="journal article" date="2021" name="J. Hered.">
        <title>A chromosome-level genome assembly of the parasitoid wasp, Cotesia glomerata (Hymenoptera: Braconidae).</title>
        <authorList>
            <person name="Pinto B.J."/>
            <person name="Weis J.J."/>
            <person name="Gamble T."/>
            <person name="Ode P.J."/>
            <person name="Paul R."/>
            <person name="Zaspel J.M."/>
        </authorList>
    </citation>
    <scope>NUCLEOTIDE SEQUENCE [LARGE SCALE GENOMIC DNA]</scope>
    <source>
        <strain evidence="2">CgM1</strain>
    </source>
</reference>
<dbReference type="AlphaFoldDB" id="A0AAV7IA48"/>
<keyword evidence="1" id="KW-0732">Signal</keyword>
<keyword evidence="3" id="KW-1185">Reference proteome</keyword>
<organism evidence="2 3">
    <name type="scientific">Cotesia glomerata</name>
    <name type="common">Lepidopteran parasitic wasp</name>
    <name type="synonym">Apanteles glomeratus</name>
    <dbReference type="NCBI Taxonomy" id="32391"/>
    <lineage>
        <taxon>Eukaryota</taxon>
        <taxon>Metazoa</taxon>
        <taxon>Ecdysozoa</taxon>
        <taxon>Arthropoda</taxon>
        <taxon>Hexapoda</taxon>
        <taxon>Insecta</taxon>
        <taxon>Pterygota</taxon>
        <taxon>Neoptera</taxon>
        <taxon>Endopterygota</taxon>
        <taxon>Hymenoptera</taxon>
        <taxon>Apocrita</taxon>
        <taxon>Ichneumonoidea</taxon>
        <taxon>Braconidae</taxon>
        <taxon>Microgastrinae</taxon>
        <taxon>Cotesia</taxon>
    </lineage>
</organism>